<dbReference type="GO" id="GO:0004357">
    <property type="term" value="F:glutamate-cysteine ligase activity"/>
    <property type="evidence" value="ECO:0007669"/>
    <property type="project" value="UniProtKB-EC"/>
</dbReference>
<evidence type="ECO:0000256" key="4">
    <source>
        <dbReference type="ARBA" id="ARBA00048819"/>
    </source>
</evidence>
<feature type="region of interest" description="Disordered" evidence="6">
    <location>
        <begin position="1"/>
        <end position="27"/>
    </location>
</feature>
<organism evidence="7 8">
    <name type="scientific">Cellulomonas marina</name>
    <dbReference type="NCBI Taxonomy" id="988821"/>
    <lineage>
        <taxon>Bacteria</taxon>
        <taxon>Bacillati</taxon>
        <taxon>Actinomycetota</taxon>
        <taxon>Actinomycetes</taxon>
        <taxon>Micrococcales</taxon>
        <taxon>Cellulomonadaceae</taxon>
        <taxon>Cellulomonas</taxon>
    </lineage>
</organism>
<accession>A0A1I0ZVL7</accession>
<dbReference type="AlphaFoldDB" id="A0A1I0ZVL7"/>
<dbReference type="SUPFAM" id="SSF55931">
    <property type="entry name" value="Glutamine synthetase/guanido kinase"/>
    <property type="match status" value="1"/>
</dbReference>
<dbReference type="InterPro" id="IPR011793">
    <property type="entry name" value="YbdK"/>
</dbReference>
<evidence type="ECO:0000313" key="8">
    <source>
        <dbReference type="Proteomes" id="UP000199012"/>
    </source>
</evidence>
<comment type="function">
    <text evidence="5">ATP-dependent carboxylate-amine ligase which exhibits weak glutamate--cysteine ligase activity.</text>
</comment>
<evidence type="ECO:0000256" key="3">
    <source>
        <dbReference type="ARBA" id="ARBA00022840"/>
    </source>
</evidence>
<dbReference type="NCBIfam" id="TIGR02050">
    <property type="entry name" value="gshA_cyan_rel"/>
    <property type="match status" value="1"/>
</dbReference>
<dbReference type="InterPro" id="IPR050141">
    <property type="entry name" value="GCL_type2/YbdK_subfam"/>
</dbReference>
<evidence type="ECO:0000256" key="6">
    <source>
        <dbReference type="SAM" id="MobiDB-lite"/>
    </source>
</evidence>
<feature type="compositionally biased region" description="Low complexity" evidence="6">
    <location>
        <begin position="10"/>
        <end position="27"/>
    </location>
</feature>
<evidence type="ECO:0000256" key="1">
    <source>
        <dbReference type="ARBA" id="ARBA00022598"/>
    </source>
</evidence>
<keyword evidence="8" id="KW-1185">Reference proteome</keyword>
<dbReference type="GO" id="GO:0005524">
    <property type="term" value="F:ATP binding"/>
    <property type="evidence" value="ECO:0007669"/>
    <property type="project" value="UniProtKB-KW"/>
</dbReference>
<evidence type="ECO:0000256" key="5">
    <source>
        <dbReference type="HAMAP-Rule" id="MF_01609"/>
    </source>
</evidence>
<evidence type="ECO:0000256" key="2">
    <source>
        <dbReference type="ARBA" id="ARBA00022741"/>
    </source>
</evidence>
<keyword evidence="2 5" id="KW-0547">Nucleotide-binding</keyword>
<keyword evidence="1 5" id="KW-0436">Ligase</keyword>
<reference evidence="7 8" key="1">
    <citation type="submission" date="2016-10" db="EMBL/GenBank/DDBJ databases">
        <authorList>
            <person name="de Groot N.N."/>
        </authorList>
    </citation>
    <scope>NUCLEOTIDE SEQUENCE [LARGE SCALE GENOMIC DNA]</scope>
    <source>
        <strain evidence="7 8">CGMCC 4.6945</strain>
    </source>
</reference>
<keyword evidence="3 5" id="KW-0067">ATP-binding</keyword>
<protein>
    <recommendedName>
        <fullName evidence="5">Putative glutamate--cysteine ligase 2</fullName>
        <ecNumber evidence="5">6.3.2.2</ecNumber>
    </recommendedName>
    <alternativeName>
        <fullName evidence="5">Gamma-glutamylcysteine synthetase 2</fullName>
        <shortName evidence="5">GCS 2</shortName>
        <shortName evidence="5">Gamma-GCS 2</shortName>
    </alternativeName>
</protein>
<proteinExistence type="inferred from homology"/>
<dbReference type="GO" id="GO:0042398">
    <property type="term" value="P:modified amino acid biosynthetic process"/>
    <property type="evidence" value="ECO:0007669"/>
    <property type="project" value="InterPro"/>
</dbReference>
<gene>
    <name evidence="7" type="ORF">SAMN05421867_11337</name>
</gene>
<comment type="catalytic activity">
    <reaction evidence="4 5">
        <text>L-cysteine + L-glutamate + ATP = gamma-L-glutamyl-L-cysteine + ADP + phosphate + H(+)</text>
        <dbReference type="Rhea" id="RHEA:13285"/>
        <dbReference type="ChEBI" id="CHEBI:15378"/>
        <dbReference type="ChEBI" id="CHEBI:29985"/>
        <dbReference type="ChEBI" id="CHEBI:30616"/>
        <dbReference type="ChEBI" id="CHEBI:35235"/>
        <dbReference type="ChEBI" id="CHEBI:43474"/>
        <dbReference type="ChEBI" id="CHEBI:58173"/>
        <dbReference type="ChEBI" id="CHEBI:456216"/>
        <dbReference type="EC" id="6.3.2.2"/>
    </reaction>
</comment>
<dbReference type="Proteomes" id="UP000199012">
    <property type="component" value="Unassembled WGS sequence"/>
</dbReference>
<dbReference type="STRING" id="988821.SAMN05421867_11337"/>
<dbReference type="PANTHER" id="PTHR36510">
    <property type="entry name" value="GLUTAMATE--CYSTEINE LIGASE 2-RELATED"/>
    <property type="match status" value="1"/>
</dbReference>
<dbReference type="PANTHER" id="PTHR36510:SF1">
    <property type="entry name" value="GLUTAMATE--CYSTEINE LIGASE 2-RELATED"/>
    <property type="match status" value="1"/>
</dbReference>
<name>A0A1I0ZVL7_9CELL</name>
<sequence length="339" mass="35157">MLPTTRRRAATATPLLRPGTAPTAPASPSPLVADALALAAFGAAPVAAPTGLRTMGVEEELLLVDPRTGRPVPRAPQALAAAALLAASTSGTDAGSGTPVVAPPLGAELQQEQVETATPPRTSPDDLLDDLRRLRAAADEAARAVGARAAALACSPLPVVPTRAPGDRYDAIARAFGITCSEQLTSGCHVHVAVASPHEGVAVLDRIRPWLPVLLALSANSPYRDGQDTGYASYRTQAWVRWPGAGPTDLFGSPERYRAEVAALLATGVPLDEGMVYFDARLSARYPTVEVRVADVCLDPADVALLAVLCRALVETAAAEWRAGEPAPDVPTTILRMAA</sequence>
<dbReference type="Pfam" id="PF04107">
    <property type="entry name" value="GCS2"/>
    <property type="match status" value="1"/>
</dbReference>
<dbReference type="EC" id="6.3.2.2" evidence="5"/>
<dbReference type="EMBL" id="FOKA01000013">
    <property type="protein sequence ID" value="SFB29814.1"/>
    <property type="molecule type" value="Genomic_DNA"/>
</dbReference>
<evidence type="ECO:0000313" key="7">
    <source>
        <dbReference type="EMBL" id="SFB29814.1"/>
    </source>
</evidence>
<dbReference type="InterPro" id="IPR014746">
    <property type="entry name" value="Gln_synth/guanido_kin_cat_dom"/>
</dbReference>
<dbReference type="NCBIfam" id="NF010041">
    <property type="entry name" value="PRK13517.1-1"/>
    <property type="match status" value="1"/>
</dbReference>
<dbReference type="Gene3D" id="3.30.590.20">
    <property type="match status" value="1"/>
</dbReference>
<dbReference type="HAMAP" id="MF_01609">
    <property type="entry name" value="Glu_cys_ligase_2"/>
    <property type="match status" value="1"/>
</dbReference>
<dbReference type="InterPro" id="IPR006336">
    <property type="entry name" value="GCS2"/>
</dbReference>
<dbReference type="RefSeq" id="WP_239078863.1">
    <property type="nucleotide sequence ID" value="NZ_BONM01000016.1"/>
</dbReference>
<comment type="similarity">
    <text evidence="5">Belongs to the glutamate--cysteine ligase type 2 family. YbdK subfamily.</text>
</comment>